<evidence type="ECO:0000313" key="2">
    <source>
        <dbReference type="WBParaSite" id="Pan_g5882.t1"/>
    </source>
</evidence>
<organism evidence="1 2">
    <name type="scientific">Panagrellus redivivus</name>
    <name type="common">Microworm</name>
    <dbReference type="NCBI Taxonomy" id="6233"/>
    <lineage>
        <taxon>Eukaryota</taxon>
        <taxon>Metazoa</taxon>
        <taxon>Ecdysozoa</taxon>
        <taxon>Nematoda</taxon>
        <taxon>Chromadorea</taxon>
        <taxon>Rhabditida</taxon>
        <taxon>Tylenchina</taxon>
        <taxon>Panagrolaimomorpha</taxon>
        <taxon>Panagrolaimoidea</taxon>
        <taxon>Panagrolaimidae</taxon>
        <taxon>Panagrellus</taxon>
    </lineage>
</organism>
<protein>
    <submittedName>
        <fullName evidence="2">Transposase</fullName>
    </submittedName>
</protein>
<dbReference type="WBParaSite" id="Pan_g5882.t1">
    <property type="protein sequence ID" value="Pan_g5882.t1"/>
    <property type="gene ID" value="Pan_g5882"/>
</dbReference>
<proteinExistence type="predicted"/>
<name>A0A7E4ZZQ4_PANRE</name>
<dbReference type="Proteomes" id="UP000492821">
    <property type="component" value="Unassembled WGS sequence"/>
</dbReference>
<keyword evidence="1" id="KW-1185">Reference proteome</keyword>
<sequence length="72" mass="7743">MWSIAKAEDGYGSAFEGRNGNAVAELQVEQARRTVTTLVLSTQAAGHPLVRDLQNPASAYGLKILMSIENQP</sequence>
<reference evidence="1" key="1">
    <citation type="journal article" date="2013" name="Genetics">
        <title>The draft genome and transcriptome of Panagrellus redivivus are shaped by the harsh demands of a free-living lifestyle.</title>
        <authorList>
            <person name="Srinivasan J."/>
            <person name="Dillman A.R."/>
            <person name="Macchietto M.G."/>
            <person name="Heikkinen L."/>
            <person name="Lakso M."/>
            <person name="Fracchia K.M."/>
            <person name="Antoshechkin I."/>
            <person name="Mortazavi A."/>
            <person name="Wong G."/>
            <person name="Sternberg P.W."/>
        </authorList>
    </citation>
    <scope>NUCLEOTIDE SEQUENCE [LARGE SCALE GENOMIC DNA]</scope>
    <source>
        <strain evidence="1">MT8872</strain>
    </source>
</reference>
<accession>A0A7E4ZZQ4</accession>
<evidence type="ECO:0000313" key="1">
    <source>
        <dbReference type="Proteomes" id="UP000492821"/>
    </source>
</evidence>
<reference evidence="2" key="2">
    <citation type="submission" date="2020-10" db="UniProtKB">
        <authorList>
            <consortium name="WormBaseParasite"/>
        </authorList>
    </citation>
    <scope>IDENTIFICATION</scope>
</reference>
<dbReference type="AlphaFoldDB" id="A0A7E4ZZQ4"/>